<dbReference type="KEGG" id="vg:18499575"/>
<keyword evidence="3" id="KW-1185">Reference proteome</keyword>
<dbReference type="EMBL" id="HG818824">
    <property type="protein sequence ID" value="CDM21609.1"/>
    <property type="molecule type" value="Genomic_DNA"/>
</dbReference>
<dbReference type="RefSeq" id="YP_009004180.1">
    <property type="nucleotide sequence ID" value="NC_023548.1"/>
</dbReference>
<feature type="transmembrane region" description="Helical" evidence="1">
    <location>
        <begin position="34"/>
        <end position="55"/>
    </location>
</feature>
<dbReference type="GeneID" id="18499575"/>
<organism evidence="2 3">
    <name type="scientific">Citrobacter phage CR8</name>
    <dbReference type="NCBI Taxonomy" id="1455076"/>
    <lineage>
        <taxon>Viruses</taxon>
        <taxon>Duplodnaviria</taxon>
        <taxon>Heunggongvirae</taxon>
        <taxon>Uroviricota</taxon>
        <taxon>Caudoviricetes</taxon>
        <taxon>Autographivirales</taxon>
        <taxon>Autotranscriptaviridae</taxon>
        <taxon>Studiervirinae</taxon>
        <taxon>Caroctavirus</taxon>
        <taxon>Caroctavirus CR8</taxon>
    </lineage>
</organism>
<proteinExistence type="predicted"/>
<reference evidence="2 3" key="1">
    <citation type="journal article" date="2014" name="Genome Announc.">
        <title>Complete Genome Sequences of Two Citrobacter rodentium Bacteriophages, CR8 and CR44b.</title>
        <authorList>
            <person name="Toribio A.L."/>
            <person name="Pickard D."/>
            <person name="Cerdeno-Tarraga A.M."/>
            <person name="Petty N.K."/>
            <person name="Thomson N."/>
            <person name="Salmond G."/>
            <person name="Dougan G."/>
        </authorList>
    </citation>
    <scope>NUCLEOTIDE SEQUENCE [LARGE SCALE GENOMIC DNA]</scope>
</reference>
<evidence type="ECO:0000256" key="1">
    <source>
        <dbReference type="SAM" id="Phobius"/>
    </source>
</evidence>
<dbReference type="OrthoDB" id="16244at10239"/>
<feature type="transmembrane region" description="Helical" evidence="1">
    <location>
        <begin position="7"/>
        <end position="28"/>
    </location>
</feature>
<keyword evidence="1" id="KW-0812">Transmembrane</keyword>
<accession>W6PP55</accession>
<evidence type="ECO:0000313" key="3">
    <source>
        <dbReference type="Proteomes" id="UP000019157"/>
    </source>
</evidence>
<keyword evidence="1" id="KW-0472">Membrane</keyword>
<sequence>MRKDVLFLSLTYAVLVLFVNYLILSLHWSVTSRVIILTLCDFVFLSVVSQGRLALLGSLSMIKKLAGYLPPSREVSLEKTLKRRATSANKTSKEKHDD</sequence>
<keyword evidence="1" id="KW-1133">Transmembrane helix</keyword>
<dbReference type="Proteomes" id="UP000019157">
    <property type="component" value="Segment"/>
</dbReference>
<name>W6PP55_9CAUD</name>
<protein>
    <submittedName>
        <fullName evidence="2">Hypothetical phage protein</fullName>
    </submittedName>
</protein>
<evidence type="ECO:0000313" key="2">
    <source>
        <dbReference type="EMBL" id="CDM21609.1"/>
    </source>
</evidence>
<gene>
    <name evidence="2" type="primary">4.2</name>
</gene>